<feature type="domain" description="N-acetyltransferase" evidence="1">
    <location>
        <begin position="9"/>
        <end position="142"/>
    </location>
</feature>
<evidence type="ECO:0000313" key="3">
    <source>
        <dbReference type="Proteomes" id="UP001176961"/>
    </source>
</evidence>
<dbReference type="InterPro" id="IPR016181">
    <property type="entry name" value="Acyl_CoA_acyltransferase"/>
</dbReference>
<dbReference type="SUPFAM" id="SSF55729">
    <property type="entry name" value="Acyl-CoA N-acyltransferases (Nat)"/>
    <property type="match status" value="1"/>
</dbReference>
<dbReference type="GO" id="GO:0016747">
    <property type="term" value="F:acyltransferase activity, transferring groups other than amino-acyl groups"/>
    <property type="evidence" value="ECO:0007669"/>
    <property type="project" value="InterPro"/>
</dbReference>
<dbReference type="CDD" id="cd04301">
    <property type="entry name" value="NAT_SF"/>
    <property type="match status" value="1"/>
</dbReference>
<dbReference type="PROSITE" id="PS51186">
    <property type="entry name" value="GNAT"/>
    <property type="match status" value="1"/>
</dbReference>
<dbReference type="InterPro" id="IPR052729">
    <property type="entry name" value="Acyl/Acetyltrans_Enzymes"/>
</dbReference>
<proteinExistence type="predicted"/>
<evidence type="ECO:0000259" key="1">
    <source>
        <dbReference type="PROSITE" id="PS51186"/>
    </source>
</evidence>
<evidence type="ECO:0000313" key="2">
    <source>
        <dbReference type="EMBL" id="CAJ0606121.1"/>
    </source>
</evidence>
<dbReference type="Pfam" id="PF00583">
    <property type="entry name" value="Acetyltransf_1"/>
    <property type="match status" value="1"/>
</dbReference>
<dbReference type="InterPro" id="IPR000182">
    <property type="entry name" value="GNAT_dom"/>
</dbReference>
<dbReference type="Proteomes" id="UP001176961">
    <property type="component" value="Unassembled WGS sequence"/>
</dbReference>
<dbReference type="Gene3D" id="3.40.630.30">
    <property type="match status" value="1"/>
</dbReference>
<dbReference type="EMBL" id="CATQJL010000316">
    <property type="protein sequence ID" value="CAJ0606121.1"/>
    <property type="molecule type" value="Genomic_DNA"/>
</dbReference>
<gene>
    <name evidence="2" type="ORF">CYNAS_LOCUS18104</name>
</gene>
<dbReference type="PANTHER" id="PTHR47237">
    <property type="entry name" value="SLL0310 PROTEIN"/>
    <property type="match status" value="1"/>
</dbReference>
<keyword evidence="3" id="KW-1185">Reference proteome</keyword>
<comment type="caution">
    <text evidence="2">The sequence shown here is derived from an EMBL/GenBank/DDBJ whole genome shotgun (WGS) entry which is preliminary data.</text>
</comment>
<organism evidence="2 3">
    <name type="scientific">Cylicocyclus nassatus</name>
    <name type="common">Nematode worm</name>
    <dbReference type="NCBI Taxonomy" id="53992"/>
    <lineage>
        <taxon>Eukaryota</taxon>
        <taxon>Metazoa</taxon>
        <taxon>Ecdysozoa</taxon>
        <taxon>Nematoda</taxon>
        <taxon>Chromadorea</taxon>
        <taxon>Rhabditida</taxon>
        <taxon>Rhabditina</taxon>
        <taxon>Rhabditomorpha</taxon>
        <taxon>Strongyloidea</taxon>
        <taxon>Strongylidae</taxon>
        <taxon>Cylicocyclus</taxon>
    </lineage>
</organism>
<protein>
    <recommendedName>
        <fullName evidence="1">N-acetyltransferase domain-containing protein</fullName>
    </recommendedName>
</protein>
<name>A0AA36H8J5_CYLNA</name>
<dbReference type="PANTHER" id="PTHR47237:SF1">
    <property type="entry name" value="SLL0310 PROTEIN"/>
    <property type="match status" value="1"/>
</dbReference>
<sequence>MTDLDYEIVDSVPANDPAWLEWKELVEKENWASDDRSVTTLTPSLPTTRVVMAKRKQDGSFVGCVVWNEYDNIAFLGFYLLVPEARGKGIGSIIWKRALDRMPKDYTLGLRAVPYMAPRYKSKDTPFDGPQQHAYTMKWQTLSNLAEKYAASNRLVKLVRDLTDEEYHQLEQFDQSVTKRDRTQFLRRFHALPFTTGTALFDGNNRIVACASDFIC</sequence>
<reference evidence="2" key="1">
    <citation type="submission" date="2023-07" db="EMBL/GenBank/DDBJ databases">
        <authorList>
            <consortium name="CYATHOMIX"/>
        </authorList>
    </citation>
    <scope>NUCLEOTIDE SEQUENCE</scope>
    <source>
        <strain evidence="2">N/A</strain>
    </source>
</reference>
<accession>A0AA36H8J5</accession>
<dbReference type="AlphaFoldDB" id="A0AA36H8J5"/>